<dbReference type="EMBL" id="QGHF01000003">
    <property type="protein sequence ID" value="PWK98787.1"/>
    <property type="molecule type" value="Genomic_DNA"/>
</dbReference>
<evidence type="ECO:0000313" key="2">
    <source>
        <dbReference type="EMBL" id="PWK98787.1"/>
    </source>
</evidence>
<feature type="transmembrane region" description="Helical" evidence="1">
    <location>
        <begin position="32"/>
        <end position="51"/>
    </location>
</feature>
<feature type="transmembrane region" description="Helical" evidence="1">
    <location>
        <begin position="6"/>
        <end position="25"/>
    </location>
</feature>
<dbReference type="OrthoDB" id="7067499at2"/>
<keyword evidence="1" id="KW-1133">Transmembrane helix</keyword>
<keyword evidence="1" id="KW-0472">Membrane</keyword>
<keyword evidence="1" id="KW-0812">Transmembrane</keyword>
<proteinExistence type="predicted"/>
<dbReference type="RefSeq" id="WP_109717050.1">
    <property type="nucleotide sequence ID" value="NZ_CP193924.1"/>
</dbReference>
<gene>
    <name evidence="2" type="ORF">C7431_103569</name>
</gene>
<dbReference type="Proteomes" id="UP000245981">
    <property type="component" value="Unassembled WGS sequence"/>
</dbReference>
<dbReference type="AlphaFoldDB" id="A0A2V2BJC0"/>
<protein>
    <submittedName>
        <fullName evidence="2">Uncharacterized protein</fullName>
    </submittedName>
</protein>
<evidence type="ECO:0000256" key="1">
    <source>
        <dbReference type="SAM" id="Phobius"/>
    </source>
</evidence>
<reference evidence="2 3" key="1">
    <citation type="submission" date="2018-05" db="EMBL/GenBank/DDBJ databases">
        <title>Genomic Encyclopedia of Type Strains, Phase IV (KMG-V): Genome sequencing to study the core and pangenomes of soil and plant-associated prokaryotes.</title>
        <authorList>
            <person name="Whitman W."/>
        </authorList>
    </citation>
    <scope>NUCLEOTIDE SEQUENCE [LARGE SCALE GENOMIC DNA]</scope>
    <source>
        <strain evidence="2 3">PNA 200-10</strain>
    </source>
</reference>
<comment type="caution">
    <text evidence="2">The sequence shown here is derived from an EMBL/GenBank/DDBJ whole genome shotgun (WGS) entry which is preliminary data.</text>
</comment>
<sequence length="184" mass="21088">MKDVVFLVSGLMLSLASFYSARYALEGNKHKWLCRCLTAVWVSMGLVLFPLFLALGLYGPALIFVAANVIIVWAGREHRKELARKNRKATAVAEHVPVVEVDMPWLDLKEIGFSYFDFEGRVAYRRVDVESCDGMFIKGYCHFHREMRAFELARIEYGSITLRNVGKTMDVNNWFIAYAEAYSL</sequence>
<organism evidence="2 3">
    <name type="scientific">Pantoea allii</name>
    <dbReference type="NCBI Taxonomy" id="574096"/>
    <lineage>
        <taxon>Bacteria</taxon>
        <taxon>Pseudomonadati</taxon>
        <taxon>Pseudomonadota</taxon>
        <taxon>Gammaproteobacteria</taxon>
        <taxon>Enterobacterales</taxon>
        <taxon>Erwiniaceae</taxon>
        <taxon>Pantoea</taxon>
    </lineage>
</organism>
<evidence type="ECO:0000313" key="3">
    <source>
        <dbReference type="Proteomes" id="UP000245981"/>
    </source>
</evidence>
<feature type="transmembrane region" description="Helical" evidence="1">
    <location>
        <begin position="57"/>
        <end position="75"/>
    </location>
</feature>
<dbReference type="STRING" id="574096.HA38_10845"/>
<name>A0A2V2BJC0_9GAMM</name>
<accession>A0A2V2BJC0</accession>